<accession>A0A6P7SZ59</accession>
<dbReference type="Pfam" id="PF00069">
    <property type="entry name" value="Pkinase"/>
    <property type="match status" value="1"/>
</dbReference>
<dbReference type="Proteomes" id="UP000515154">
    <property type="component" value="Linkage group LG12"/>
</dbReference>
<name>A0A6P7SZ59_9MOLL</name>
<dbReference type="PROSITE" id="PS50011">
    <property type="entry name" value="PROTEIN_KINASE_DOM"/>
    <property type="match status" value="1"/>
</dbReference>
<keyword evidence="3" id="KW-0418">Kinase</keyword>
<evidence type="ECO:0000313" key="3">
    <source>
        <dbReference type="RefSeq" id="XP_029643688.1"/>
    </source>
</evidence>
<keyword evidence="2" id="KW-1185">Reference proteome</keyword>
<evidence type="ECO:0000313" key="2">
    <source>
        <dbReference type="Proteomes" id="UP000515154"/>
    </source>
</evidence>
<dbReference type="PROSITE" id="PS00108">
    <property type="entry name" value="PROTEIN_KINASE_ST"/>
    <property type="match status" value="1"/>
</dbReference>
<keyword evidence="1" id="KW-0547">Nucleotide-binding</keyword>
<keyword evidence="1" id="KW-0723">Serine/threonine-protein kinase</keyword>
<evidence type="ECO:0000256" key="1">
    <source>
        <dbReference type="RuleBase" id="RU000304"/>
    </source>
</evidence>
<comment type="similarity">
    <text evidence="1">Belongs to the protein kinase superfamily.</text>
</comment>
<dbReference type="PROSITE" id="PS00107">
    <property type="entry name" value="PROTEIN_KINASE_ATP"/>
    <property type="match status" value="1"/>
</dbReference>
<dbReference type="Gene3D" id="1.10.510.10">
    <property type="entry name" value="Transferase(Phosphotransferase) domain 1"/>
    <property type="match status" value="1"/>
</dbReference>
<dbReference type="InterPro" id="IPR008271">
    <property type="entry name" value="Ser/Thr_kinase_AS"/>
</dbReference>
<gene>
    <name evidence="3" type="primary">LOC115218059</name>
</gene>
<dbReference type="InterPro" id="IPR011009">
    <property type="entry name" value="Kinase-like_dom_sf"/>
</dbReference>
<dbReference type="FunFam" id="1.10.510.10:FF:000026">
    <property type="entry name" value="Calcium/calmodulin-dependent protein kinase type 1"/>
    <property type="match status" value="1"/>
</dbReference>
<dbReference type="GO" id="GO:0005524">
    <property type="term" value="F:ATP binding"/>
    <property type="evidence" value="ECO:0007669"/>
    <property type="project" value="UniProtKB-UniRule"/>
</dbReference>
<proteinExistence type="inferred from homology"/>
<dbReference type="GO" id="GO:0004674">
    <property type="term" value="F:protein serine/threonine kinase activity"/>
    <property type="evidence" value="ECO:0007669"/>
    <property type="project" value="UniProtKB-KW"/>
</dbReference>
<dbReference type="Gene3D" id="3.30.200.20">
    <property type="entry name" value="Phosphorylase Kinase, domain 1"/>
    <property type="match status" value="1"/>
</dbReference>
<dbReference type="PANTHER" id="PTHR24347">
    <property type="entry name" value="SERINE/THREONINE-PROTEIN KINASE"/>
    <property type="match status" value="1"/>
</dbReference>
<dbReference type="CDD" id="cd05117">
    <property type="entry name" value="STKc_CAMK"/>
    <property type="match status" value="1"/>
</dbReference>
<organism evidence="2 3">
    <name type="scientific">Octopus sinensis</name>
    <name type="common">East Asian common octopus</name>
    <dbReference type="NCBI Taxonomy" id="2607531"/>
    <lineage>
        <taxon>Eukaryota</taxon>
        <taxon>Metazoa</taxon>
        <taxon>Spiralia</taxon>
        <taxon>Lophotrochozoa</taxon>
        <taxon>Mollusca</taxon>
        <taxon>Cephalopoda</taxon>
        <taxon>Coleoidea</taxon>
        <taxon>Octopodiformes</taxon>
        <taxon>Octopoda</taxon>
        <taxon>Incirrata</taxon>
        <taxon>Octopodidae</taxon>
        <taxon>Octopus</taxon>
    </lineage>
</organism>
<reference evidence="3" key="1">
    <citation type="submission" date="2025-08" db="UniProtKB">
        <authorList>
            <consortium name="RefSeq"/>
        </authorList>
    </citation>
    <scope>IDENTIFICATION</scope>
</reference>
<dbReference type="SMART" id="SM00220">
    <property type="entry name" value="S_TKc"/>
    <property type="match status" value="1"/>
</dbReference>
<dbReference type="AlphaFoldDB" id="A0A6P7SZ59"/>
<dbReference type="SUPFAM" id="SSF56112">
    <property type="entry name" value="Protein kinase-like (PK-like)"/>
    <property type="match status" value="1"/>
</dbReference>
<dbReference type="RefSeq" id="XP_029643688.1">
    <property type="nucleotide sequence ID" value="XM_029787828.2"/>
</dbReference>
<keyword evidence="3" id="KW-0808">Transferase</keyword>
<dbReference type="InterPro" id="IPR000719">
    <property type="entry name" value="Prot_kinase_dom"/>
</dbReference>
<dbReference type="InterPro" id="IPR017441">
    <property type="entry name" value="Protein_kinase_ATP_BS"/>
</dbReference>
<protein>
    <submittedName>
        <fullName evidence="3">Calcium/calmodulin-dependent protein kinase type IV</fullName>
    </submittedName>
</protein>
<sequence>MATKTDYWVAESIKDVPFADRYEMGDELGRGASAVVYACRNKKDNTQWAVKKIAKRPHSRVVTVEIKVLLGLSHPNVVRMKEVFETPTSLHLILEYAIGGELFDRIVERGSYSEKDAANVFRQMLTGIEYLHQNSIIHRDLKPENLLYCTKDENSILKIADFGLSKIMTTSTLSMSMCGTPSYCAPEVLQGSMYGFPADIWSAGVILFILLVGYEPFFASNDHKIYKRIIRIDWKFESPWWDDISSNSKDLISKILIRDANKRPNPTEALQHPWVTGEAAKDENMVKTKQRLISFNGRRKLKAAAKAVIMTNRVMKFAGRTTS</sequence>
<dbReference type="KEGG" id="osn:115218059"/>
<keyword evidence="1" id="KW-0067">ATP-binding</keyword>